<dbReference type="EMBL" id="JACHNG010000001">
    <property type="protein sequence ID" value="MBB4779401.1"/>
    <property type="molecule type" value="Genomic_DNA"/>
</dbReference>
<accession>A0ABR6LBA0</accession>
<evidence type="ECO:0000313" key="2">
    <source>
        <dbReference type="Proteomes" id="UP000530530"/>
    </source>
</evidence>
<comment type="caution">
    <text evidence="1">The sequence shown here is derived from an EMBL/GenBank/DDBJ whole genome shotgun (WGS) entry which is preliminary data.</text>
</comment>
<protein>
    <submittedName>
        <fullName evidence="1">Uncharacterized protein</fullName>
    </submittedName>
</protein>
<dbReference type="RefSeq" id="WP_020865377.1">
    <property type="nucleotide sequence ID" value="NZ_CP157809.1"/>
</dbReference>
<name>A0ABR6LBA0_9ACTN</name>
<reference evidence="1 2" key="1">
    <citation type="submission" date="2020-08" db="EMBL/GenBank/DDBJ databases">
        <title>Sequencing the genomes of 1000 actinobacteria strains.</title>
        <authorList>
            <person name="Klenk H.-P."/>
        </authorList>
    </citation>
    <scope>NUCLEOTIDE SEQUENCE [LARGE SCALE GENOMIC DNA]</scope>
    <source>
        <strain evidence="1 2">DSM 41530</strain>
    </source>
</reference>
<evidence type="ECO:0000313" key="1">
    <source>
        <dbReference type="EMBL" id="MBB4779401.1"/>
    </source>
</evidence>
<gene>
    <name evidence="1" type="ORF">BJY27_000362</name>
</gene>
<proteinExistence type="predicted"/>
<organism evidence="1 2">
    <name type="scientific">Streptomyces rapamycinicus</name>
    <dbReference type="NCBI Taxonomy" id="1226757"/>
    <lineage>
        <taxon>Bacteria</taxon>
        <taxon>Bacillati</taxon>
        <taxon>Actinomycetota</taxon>
        <taxon>Actinomycetes</taxon>
        <taxon>Kitasatosporales</taxon>
        <taxon>Streptomycetaceae</taxon>
        <taxon>Streptomyces</taxon>
        <taxon>Streptomyces violaceusniger group</taxon>
    </lineage>
</organism>
<dbReference type="Proteomes" id="UP000530530">
    <property type="component" value="Unassembled WGS sequence"/>
</dbReference>
<keyword evidence="2" id="KW-1185">Reference proteome</keyword>
<sequence>MPLILPWPVWASGTPAARMELQELARREAGRMGPTCTADAA</sequence>